<dbReference type="Proteomes" id="UP000003121">
    <property type="component" value="Chromosome"/>
</dbReference>
<keyword evidence="1" id="KW-1133">Transmembrane helix</keyword>
<name>A0ABN4AYH2_9BURK</name>
<sequence>MSITKYNTFPIKTGLKWLTEGFDMIIKNFLSYLIINLSITFLLTIFIFGSLLLGFFAVGFVIAIFQMVYFNASYSIYKNKKLIVSDLFKKFTTNKTLLGFFTVGLLYIVGVLLIATYLSHYDPNLAKWFSTQDFKNSYYLHNYLFIIGTFLLIYLIFIFLLWVPVLASWEDLDIKDAVVVSFKATIDNFLALSLMYASIFIMQIGLIVLLVNSPNLWIFEIVFFLGGMFINVLIYVAAFNAYKDIFMNRPKDLIE</sequence>
<evidence type="ECO:0000256" key="1">
    <source>
        <dbReference type="SAM" id="Phobius"/>
    </source>
</evidence>
<keyword evidence="1" id="KW-0472">Membrane</keyword>
<accession>A0ABN4AYH2</accession>
<feature type="transmembrane region" description="Helical" evidence="1">
    <location>
        <begin position="55"/>
        <end position="77"/>
    </location>
</feature>
<dbReference type="GeneID" id="79939087"/>
<dbReference type="RefSeq" id="WP_014840394.1">
    <property type="nucleotide sequence ID" value="NC_018108.1"/>
</dbReference>
<reference evidence="2 3" key="1">
    <citation type="journal article" date="2012" name="Vet. Microbiol.">
        <title>Comparative genomic analyses of the Taylorellae.</title>
        <authorList>
            <person name="Hauser H."/>
            <person name="Richter D.C."/>
            <person name="van Tonder A."/>
            <person name="Clark L."/>
            <person name="Preston A."/>
        </authorList>
    </citation>
    <scope>NUCLEOTIDE SEQUENCE [LARGE SCALE GENOMIC DNA]</scope>
    <source>
        <strain evidence="2 3">ATCC 35865</strain>
    </source>
</reference>
<feature type="transmembrane region" description="Helical" evidence="1">
    <location>
        <begin position="217"/>
        <end position="242"/>
    </location>
</feature>
<evidence type="ECO:0000313" key="3">
    <source>
        <dbReference type="Proteomes" id="UP000003121"/>
    </source>
</evidence>
<keyword evidence="3" id="KW-1185">Reference proteome</keyword>
<gene>
    <name evidence="2" type="ORF">KUI_0886</name>
</gene>
<proteinExistence type="predicted"/>
<feature type="transmembrane region" description="Helical" evidence="1">
    <location>
        <begin position="189"/>
        <end position="211"/>
    </location>
</feature>
<evidence type="ECO:0000313" key="2">
    <source>
        <dbReference type="EMBL" id="AFN35959.1"/>
    </source>
</evidence>
<dbReference type="NCBIfam" id="NF041043">
    <property type="entry name" value="BPSS1780_fam"/>
    <property type="match status" value="1"/>
</dbReference>
<keyword evidence="1" id="KW-0812">Transmembrane</keyword>
<feature type="transmembrane region" description="Helical" evidence="1">
    <location>
        <begin position="97"/>
        <end position="118"/>
    </location>
</feature>
<organism evidence="2 3">
    <name type="scientific">Taylorella equigenitalis ATCC 35865</name>
    <dbReference type="NCBI Taxonomy" id="743973"/>
    <lineage>
        <taxon>Bacteria</taxon>
        <taxon>Pseudomonadati</taxon>
        <taxon>Pseudomonadota</taxon>
        <taxon>Betaproteobacteria</taxon>
        <taxon>Burkholderiales</taxon>
        <taxon>Alcaligenaceae</taxon>
        <taxon>Taylorella</taxon>
    </lineage>
</organism>
<dbReference type="InterPro" id="IPR047798">
    <property type="entry name" value="BPSS1780-like"/>
</dbReference>
<dbReference type="EMBL" id="CP003264">
    <property type="protein sequence ID" value="AFN35959.1"/>
    <property type="molecule type" value="Genomic_DNA"/>
</dbReference>
<feature type="transmembrane region" description="Helical" evidence="1">
    <location>
        <begin position="143"/>
        <end position="169"/>
    </location>
</feature>
<protein>
    <submittedName>
        <fullName evidence="2">Membrane protein</fullName>
    </submittedName>
</protein>
<feature type="transmembrane region" description="Helical" evidence="1">
    <location>
        <begin position="29"/>
        <end position="49"/>
    </location>
</feature>